<feature type="transmembrane region" description="Helical" evidence="19">
    <location>
        <begin position="128"/>
        <end position="148"/>
    </location>
</feature>
<evidence type="ECO:0000256" key="3">
    <source>
        <dbReference type="ARBA" id="ARBA00005119"/>
    </source>
</evidence>
<evidence type="ECO:0000313" key="21">
    <source>
        <dbReference type="Proteomes" id="UP000242793"/>
    </source>
</evidence>
<dbReference type="Pfam" id="PF01148">
    <property type="entry name" value="CTP_transf_1"/>
    <property type="match status" value="1"/>
</dbReference>
<evidence type="ECO:0000256" key="10">
    <source>
        <dbReference type="ARBA" id="ARBA00022679"/>
    </source>
</evidence>
<feature type="transmembrane region" description="Helical" evidence="19">
    <location>
        <begin position="37"/>
        <end position="54"/>
    </location>
</feature>
<dbReference type="Proteomes" id="UP000242793">
    <property type="component" value="Chromosome"/>
</dbReference>
<organism evidence="20 21">
    <name type="scientific">Candidatus Riesia pediculischaeffi</name>
    <dbReference type="NCBI Taxonomy" id="428411"/>
    <lineage>
        <taxon>Bacteria</taxon>
        <taxon>Pseudomonadati</taxon>
        <taxon>Pseudomonadota</taxon>
        <taxon>Gammaproteobacteria</taxon>
        <taxon>Enterobacterales</taxon>
        <taxon>Enterobacteriaceae</taxon>
        <taxon>Candidatus Riesia</taxon>
    </lineage>
</organism>
<feature type="transmembrane region" description="Helical" evidence="19">
    <location>
        <begin position="160"/>
        <end position="181"/>
    </location>
</feature>
<evidence type="ECO:0000256" key="6">
    <source>
        <dbReference type="ARBA" id="ARBA00012487"/>
    </source>
</evidence>
<evidence type="ECO:0000256" key="1">
    <source>
        <dbReference type="ARBA" id="ARBA00001698"/>
    </source>
</evidence>
<dbReference type="PROSITE" id="PS01315">
    <property type="entry name" value="CDS"/>
    <property type="match status" value="1"/>
</dbReference>
<keyword evidence="9" id="KW-0444">Lipid biosynthesis</keyword>
<dbReference type="RefSeq" id="WP_042524673.1">
    <property type="nucleotide sequence ID" value="NZ_CP012839.1"/>
</dbReference>
<feature type="transmembrane region" description="Helical" evidence="19">
    <location>
        <begin position="202"/>
        <end position="224"/>
    </location>
</feature>
<evidence type="ECO:0000256" key="19">
    <source>
        <dbReference type="SAM" id="Phobius"/>
    </source>
</evidence>
<keyword evidence="13 19" id="KW-1133">Transmembrane helix</keyword>
<feature type="transmembrane region" description="Helical" evidence="19">
    <location>
        <begin position="230"/>
        <end position="248"/>
    </location>
</feature>
<accession>A0A1V0HKC3</accession>
<protein>
    <recommendedName>
        <fullName evidence="7 18">Phosphatidate cytidylyltransferase</fullName>
        <ecNumber evidence="6 18">2.7.7.41</ecNumber>
    </recommendedName>
</protein>
<sequence length="294" mass="33731">MPSKNDKKLSNFHYRLVSSVLLIPIVISSIFLLSSRMVSQIIAIISTLVAWEWSQFIGLKRKLKKIIYAFLFGLSLFFMQLLFIDLDNLMMNKIIKIILMIWSTWWIFAIALITTFPRSSKIWGNSSILKSLFYILTIFPFNFCVLFLKDIRRSNHQTIGNWMMLYVILLVWIFDISSYIFGTVFGKKKLAINVSPNKTIEGVLCGLICSQIFSWIFCATISIFELKVQIFISSLIVIVISIFGDLLSSMFKREIGIKDTGHIIPGHGGILDRIDSLVAAIPAFITVLKLFYRL</sequence>
<dbReference type="GO" id="GO:0016024">
    <property type="term" value="P:CDP-diacylglycerol biosynthetic process"/>
    <property type="evidence" value="ECO:0007669"/>
    <property type="project" value="UniProtKB-UniPathway"/>
</dbReference>
<comment type="subcellular location">
    <subcellularLocation>
        <location evidence="2">Cell membrane</location>
        <topology evidence="2">Multi-pass membrane protein</topology>
    </subcellularLocation>
</comment>
<feature type="transmembrane region" description="Helical" evidence="19">
    <location>
        <begin position="66"/>
        <end position="83"/>
    </location>
</feature>
<evidence type="ECO:0000256" key="9">
    <source>
        <dbReference type="ARBA" id="ARBA00022516"/>
    </source>
</evidence>
<proteinExistence type="inferred from homology"/>
<dbReference type="STRING" id="428411.AOQ87_01085"/>
<evidence type="ECO:0000256" key="2">
    <source>
        <dbReference type="ARBA" id="ARBA00004651"/>
    </source>
</evidence>
<evidence type="ECO:0000256" key="16">
    <source>
        <dbReference type="ARBA" id="ARBA00023209"/>
    </source>
</evidence>
<keyword evidence="11 18" id="KW-0812">Transmembrane</keyword>
<keyword evidence="17" id="KW-1208">Phospholipid metabolism</keyword>
<evidence type="ECO:0000256" key="18">
    <source>
        <dbReference type="RuleBase" id="RU003938"/>
    </source>
</evidence>
<keyword evidence="21" id="KW-1185">Reference proteome</keyword>
<comment type="catalytic activity">
    <reaction evidence="1 18">
        <text>a 1,2-diacyl-sn-glycero-3-phosphate + CTP + H(+) = a CDP-1,2-diacyl-sn-glycerol + diphosphate</text>
        <dbReference type="Rhea" id="RHEA:16229"/>
        <dbReference type="ChEBI" id="CHEBI:15378"/>
        <dbReference type="ChEBI" id="CHEBI:33019"/>
        <dbReference type="ChEBI" id="CHEBI:37563"/>
        <dbReference type="ChEBI" id="CHEBI:58332"/>
        <dbReference type="ChEBI" id="CHEBI:58608"/>
        <dbReference type="EC" id="2.7.7.41"/>
    </reaction>
</comment>
<dbReference type="PANTHER" id="PTHR46382:SF1">
    <property type="entry name" value="PHOSPHATIDATE CYTIDYLYLTRANSFERASE"/>
    <property type="match status" value="1"/>
</dbReference>
<comment type="similarity">
    <text evidence="5 18">Belongs to the CDS family.</text>
</comment>
<evidence type="ECO:0000256" key="12">
    <source>
        <dbReference type="ARBA" id="ARBA00022695"/>
    </source>
</evidence>
<keyword evidence="10 18" id="KW-0808">Transferase</keyword>
<name>A0A1V0HKC3_9ENTR</name>
<keyword evidence="16" id="KW-0594">Phospholipid biosynthesis</keyword>
<keyword evidence="14" id="KW-0443">Lipid metabolism</keyword>
<evidence type="ECO:0000256" key="13">
    <source>
        <dbReference type="ARBA" id="ARBA00022989"/>
    </source>
</evidence>
<evidence type="ECO:0000256" key="17">
    <source>
        <dbReference type="ARBA" id="ARBA00023264"/>
    </source>
</evidence>
<dbReference type="EC" id="2.7.7.41" evidence="6 18"/>
<dbReference type="GO" id="GO:0004605">
    <property type="term" value="F:phosphatidate cytidylyltransferase activity"/>
    <property type="evidence" value="ECO:0007669"/>
    <property type="project" value="UniProtKB-EC"/>
</dbReference>
<dbReference type="PANTHER" id="PTHR46382">
    <property type="entry name" value="PHOSPHATIDATE CYTIDYLYLTRANSFERASE"/>
    <property type="match status" value="1"/>
</dbReference>
<dbReference type="EMBL" id="CP012839">
    <property type="protein sequence ID" value="ARC53278.1"/>
    <property type="molecule type" value="Genomic_DNA"/>
</dbReference>
<dbReference type="GO" id="GO:0005886">
    <property type="term" value="C:plasma membrane"/>
    <property type="evidence" value="ECO:0007669"/>
    <property type="project" value="UniProtKB-SubCell"/>
</dbReference>
<dbReference type="AlphaFoldDB" id="A0A1V0HKC3"/>
<evidence type="ECO:0000313" key="20">
    <source>
        <dbReference type="EMBL" id="ARC53278.1"/>
    </source>
</evidence>
<evidence type="ECO:0000256" key="15">
    <source>
        <dbReference type="ARBA" id="ARBA00023136"/>
    </source>
</evidence>
<reference evidence="20 21" key="1">
    <citation type="submission" date="2015-10" db="EMBL/GenBank/DDBJ databases">
        <title>Survey of human and primate louse endosymbionts.</title>
        <authorList>
            <person name="Boyd B.M."/>
        </authorList>
    </citation>
    <scope>NUCLEOTIDE SEQUENCE [LARGE SCALE GENOMIC DNA]</scope>
    <source>
        <strain evidence="20 21">PTSK</strain>
    </source>
</reference>
<evidence type="ECO:0000256" key="5">
    <source>
        <dbReference type="ARBA" id="ARBA00010185"/>
    </source>
</evidence>
<dbReference type="UniPathway" id="UPA00557">
    <property type="reaction ID" value="UER00614"/>
</dbReference>
<feature type="transmembrane region" description="Helical" evidence="19">
    <location>
        <begin position="12"/>
        <end position="31"/>
    </location>
</feature>
<keyword evidence="8" id="KW-1003">Cell membrane</keyword>
<dbReference type="KEGG" id="rped:AOQ87_01085"/>
<comment type="pathway">
    <text evidence="3 18">Phospholipid metabolism; CDP-diacylglycerol biosynthesis; CDP-diacylglycerol from sn-glycerol 3-phosphate: step 3/3.</text>
</comment>
<evidence type="ECO:0000256" key="4">
    <source>
        <dbReference type="ARBA" id="ARBA00005189"/>
    </source>
</evidence>
<feature type="transmembrane region" description="Helical" evidence="19">
    <location>
        <begin position="95"/>
        <end position="116"/>
    </location>
</feature>
<evidence type="ECO:0000256" key="7">
    <source>
        <dbReference type="ARBA" id="ARBA00019373"/>
    </source>
</evidence>
<evidence type="ECO:0000256" key="14">
    <source>
        <dbReference type="ARBA" id="ARBA00023098"/>
    </source>
</evidence>
<dbReference type="InterPro" id="IPR000374">
    <property type="entry name" value="PC_trans"/>
</dbReference>
<keyword evidence="12 18" id="KW-0548">Nucleotidyltransferase</keyword>
<evidence type="ECO:0000256" key="11">
    <source>
        <dbReference type="ARBA" id="ARBA00022692"/>
    </source>
</evidence>
<gene>
    <name evidence="20" type="ORF">AOQ87_01085</name>
</gene>
<keyword evidence="15 19" id="KW-0472">Membrane</keyword>
<evidence type="ECO:0000256" key="8">
    <source>
        <dbReference type="ARBA" id="ARBA00022475"/>
    </source>
</evidence>
<comment type="pathway">
    <text evidence="4">Lipid metabolism.</text>
</comment>